<evidence type="ECO:0000313" key="1">
    <source>
        <dbReference type="EMBL" id="KAK4303301.1"/>
    </source>
</evidence>
<dbReference type="EMBL" id="JAWZYT010002604">
    <property type="protein sequence ID" value="KAK4303301.1"/>
    <property type="molecule type" value="Genomic_DNA"/>
</dbReference>
<dbReference type="AlphaFoldDB" id="A0AAE1P8R5"/>
<proteinExistence type="predicted"/>
<accession>A0AAE1P8R5</accession>
<comment type="caution">
    <text evidence="1">The sequence shown here is derived from an EMBL/GenBank/DDBJ whole genome shotgun (WGS) entry which is preliminary data.</text>
</comment>
<gene>
    <name evidence="1" type="ORF">Pmani_024685</name>
</gene>
<dbReference type="Proteomes" id="UP001292094">
    <property type="component" value="Unassembled WGS sequence"/>
</dbReference>
<organism evidence="1 2">
    <name type="scientific">Petrolisthes manimaculis</name>
    <dbReference type="NCBI Taxonomy" id="1843537"/>
    <lineage>
        <taxon>Eukaryota</taxon>
        <taxon>Metazoa</taxon>
        <taxon>Ecdysozoa</taxon>
        <taxon>Arthropoda</taxon>
        <taxon>Crustacea</taxon>
        <taxon>Multicrustacea</taxon>
        <taxon>Malacostraca</taxon>
        <taxon>Eumalacostraca</taxon>
        <taxon>Eucarida</taxon>
        <taxon>Decapoda</taxon>
        <taxon>Pleocyemata</taxon>
        <taxon>Anomura</taxon>
        <taxon>Galatheoidea</taxon>
        <taxon>Porcellanidae</taxon>
        <taxon>Petrolisthes</taxon>
    </lineage>
</organism>
<evidence type="ECO:0000313" key="2">
    <source>
        <dbReference type="Proteomes" id="UP001292094"/>
    </source>
</evidence>
<reference evidence="1" key="1">
    <citation type="submission" date="2023-11" db="EMBL/GenBank/DDBJ databases">
        <title>Genome assemblies of two species of porcelain crab, Petrolisthes cinctipes and Petrolisthes manimaculis (Anomura: Porcellanidae).</title>
        <authorList>
            <person name="Angst P."/>
        </authorList>
    </citation>
    <scope>NUCLEOTIDE SEQUENCE</scope>
    <source>
        <strain evidence="1">PB745_02</strain>
        <tissue evidence="1">Gill</tissue>
    </source>
</reference>
<keyword evidence="2" id="KW-1185">Reference proteome</keyword>
<protein>
    <submittedName>
        <fullName evidence="1">Uncharacterized protein</fullName>
    </submittedName>
</protein>
<name>A0AAE1P8R5_9EUCA</name>
<sequence>MLQGSDMFGIDKDDKQLTIDQFRPSFLWNPSSTTHKWLPGIASAPTNCSYKINKNHKEEGSKNSIRMRNKICIFIYIKEQK</sequence>